<dbReference type="EMBL" id="BJUV01000076">
    <property type="protein sequence ID" value="GEK84820.1"/>
    <property type="molecule type" value="Genomic_DNA"/>
</dbReference>
<dbReference type="AlphaFoldDB" id="A0A7W3JFE1"/>
<feature type="domain" description="NAD-dependent epimerase/dehydratase" evidence="1">
    <location>
        <begin position="3"/>
        <end position="241"/>
    </location>
</feature>
<dbReference type="OrthoDB" id="3338687at2"/>
<name>A0A7W3JFE1_9MICO</name>
<keyword evidence="4" id="KW-1185">Reference proteome</keyword>
<dbReference type="RefSeq" id="WP_146857134.1">
    <property type="nucleotide sequence ID" value="NZ_BAAAHR010000007.1"/>
</dbReference>
<dbReference type="InterPro" id="IPR001509">
    <property type="entry name" value="Epimerase_deHydtase"/>
</dbReference>
<evidence type="ECO:0000313" key="5">
    <source>
        <dbReference type="Proteomes" id="UP000522688"/>
    </source>
</evidence>
<accession>A0A7W3JFE1</accession>
<dbReference type="GO" id="GO:0005737">
    <property type="term" value="C:cytoplasm"/>
    <property type="evidence" value="ECO:0007669"/>
    <property type="project" value="TreeGrafter"/>
</dbReference>
<proteinExistence type="predicted"/>
<dbReference type="PANTHER" id="PTHR48079">
    <property type="entry name" value="PROTEIN YEEZ"/>
    <property type="match status" value="1"/>
</dbReference>
<dbReference type="Gene3D" id="3.40.50.720">
    <property type="entry name" value="NAD(P)-binding Rossmann-like Domain"/>
    <property type="match status" value="1"/>
</dbReference>
<dbReference type="SUPFAM" id="SSF51735">
    <property type="entry name" value="NAD(P)-binding Rossmann-fold domains"/>
    <property type="match status" value="1"/>
</dbReference>
<evidence type="ECO:0000313" key="2">
    <source>
        <dbReference type="EMBL" id="GEK84820.1"/>
    </source>
</evidence>
<dbReference type="PANTHER" id="PTHR48079:SF6">
    <property type="entry name" value="NAD(P)-BINDING DOMAIN-CONTAINING PROTEIN-RELATED"/>
    <property type="match status" value="1"/>
</dbReference>
<dbReference type="Pfam" id="PF01370">
    <property type="entry name" value="Epimerase"/>
    <property type="match status" value="1"/>
</dbReference>
<comment type="caution">
    <text evidence="3">The sequence shown here is derived from an EMBL/GenBank/DDBJ whole genome shotgun (WGS) entry which is preliminary data.</text>
</comment>
<dbReference type="EMBL" id="JACGWW010000001">
    <property type="protein sequence ID" value="MBA8811822.1"/>
    <property type="molecule type" value="Genomic_DNA"/>
</dbReference>
<dbReference type="Proteomes" id="UP000321154">
    <property type="component" value="Unassembled WGS sequence"/>
</dbReference>
<organism evidence="3 5">
    <name type="scientific">Frigoribacterium faeni</name>
    <dbReference type="NCBI Taxonomy" id="145483"/>
    <lineage>
        <taxon>Bacteria</taxon>
        <taxon>Bacillati</taxon>
        <taxon>Actinomycetota</taxon>
        <taxon>Actinomycetes</taxon>
        <taxon>Micrococcales</taxon>
        <taxon>Microbacteriaceae</taxon>
        <taxon>Frigoribacterium</taxon>
    </lineage>
</organism>
<evidence type="ECO:0000313" key="4">
    <source>
        <dbReference type="Proteomes" id="UP000321154"/>
    </source>
</evidence>
<sequence length="338" mass="36638">MRVVVIGATGNLGTALLARLQAEPAVTELVGVARRGPRSASPPYGDVTWFSIDVGDDDAPAQLEHAFAGADAVVHLGWALQPSHDRDAMYRTNVTGTSHVLDAATRARVPHVLVASSVGAYSRGPKGRRVDEGYRVRGVRRSSYSSYKATNESILDGFARQHPDVVVTRMRPGLVFQAAAAREIVGLFAGRWVPTRWLSRVRPPFLPLSPRFVSQVVHADDVADAFWRAIDRRAGGAFNLAAEPIVDPHAVARAFGSRLLPVPYRVLRGAALITWLLRLQPTEPGWLDIAAKVPIMSTEKARRELGWAPTRSSDETLREFVGGLAAGTSNEASHPLRG</sequence>
<evidence type="ECO:0000313" key="3">
    <source>
        <dbReference type="EMBL" id="MBA8811822.1"/>
    </source>
</evidence>
<evidence type="ECO:0000259" key="1">
    <source>
        <dbReference type="Pfam" id="PF01370"/>
    </source>
</evidence>
<dbReference type="GO" id="GO:0004029">
    <property type="term" value="F:aldehyde dehydrogenase (NAD+) activity"/>
    <property type="evidence" value="ECO:0007669"/>
    <property type="project" value="TreeGrafter"/>
</dbReference>
<reference evidence="2 4" key="1">
    <citation type="submission" date="2019-07" db="EMBL/GenBank/DDBJ databases">
        <title>Whole genome shotgun sequence of Frigoribacterium faeni NBRC 103066.</title>
        <authorList>
            <person name="Hosoyama A."/>
            <person name="Uohara A."/>
            <person name="Ohji S."/>
            <person name="Ichikawa N."/>
        </authorList>
    </citation>
    <scope>NUCLEOTIDE SEQUENCE [LARGE SCALE GENOMIC DNA]</scope>
    <source>
        <strain evidence="2 4">NBRC 103066</strain>
    </source>
</reference>
<protein>
    <submittedName>
        <fullName evidence="2 3">Nucleoside-diphosphate-sugar epimerase</fullName>
    </submittedName>
</protein>
<reference evidence="3 5" key="2">
    <citation type="submission" date="2020-07" db="EMBL/GenBank/DDBJ databases">
        <title>Sequencing the genomes of 1000 actinobacteria strains.</title>
        <authorList>
            <person name="Klenk H.-P."/>
        </authorList>
    </citation>
    <scope>NUCLEOTIDE SEQUENCE [LARGE SCALE GENOMIC DNA]</scope>
    <source>
        <strain evidence="3 5">DSM 10309</strain>
    </source>
</reference>
<dbReference type="InterPro" id="IPR051783">
    <property type="entry name" value="NAD(P)-dependent_oxidoreduct"/>
</dbReference>
<gene>
    <name evidence="3" type="ORF">FB463_000046</name>
    <name evidence="2" type="ORF">FFA01_31290</name>
</gene>
<dbReference type="Proteomes" id="UP000522688">
    <property type="component" value="Unassembled WGS sequence"/>
</dbReference>
<dbReference type="InterPro" id="IPR036291">
    <property type="entry name" value="NAD(P)-bd_dom_sf"/>
</dbReference>